<dbReference type="OrthoDB" id="407066at2759"/>
<proteinExistence type="predicted"/>
<dbReference type="AlphaFoldDB" id="A0A976M8H2"/>
<sequence>MINTFLPLNITSGFKLFNKITFKPIFNIQYRNFGVSGSYGANIYGVRDSVSNARLIRLPNKKRNESINLYPRLNVSKWPGHIRSLRAKYFFRDTQQTNTGYYQMLIRGTDGIKNDLCFVSNIDRNLTQTKTIESCASEYTRGFVGQVLLHGRGVKAYFEPEFPNLMFRLGVGSKCIDATRICTMYSKYVRVHVDRTGLIVSVHGYNKMMVGNVVYRIFKIVEANPYTMKGGHIANYPITQKIKKKR</sequence>
<accession>A0A976M8H2</accession>
<evidence type="ECO:0000313" key="2">
    <source>
        <dbReference type="Proteomes" id="UP000244803"/>
    </source>
</evidence>
<dbReference type="GO" id="GO:0003735">
    <property type="term" value="F:structural constituent of ribosome"/>
    <property type="evidence" value="ECO:0007669"/>
    <property type="project" value="InterPro"/>
</dbReference>
<dbReference type="GO" id="GO:0019843">
    <property type="term" value="F:rRNA binding"/>
    <property type="evidence" value="ECO:0007669"/>
    <property type="project" value="InterPro"/>
</dbReference>
<organism evidence="1 2">
    <name type="scientific">Theileria orientalis</name>
    <dbReference type="NCBI Taxonomy" id="68886"/>
    <lineage>
        <taxon>Eukaryota</taxon>
        <taxon>Sar</taxon>
        <taxon>Alveolata</taxon>
        <taxon>Apicomplexa</taxon>
        <taxon>Aconoidasida</taxon>
        <taxon>Piroplasmida</taxon>
        <taxon>Theileriidae</taxon>
        <taxon>Theileria</taxon>
    </lineage>
</organism>
<dbReference type="Gene3D" id="3.90.930.12">
    <property type="entry name" value="Ribosomal protein L6, alpha-beta domain"/>
    <property type="match status" value="1"/>
</dbReference>
<dbReference type="GO" id="GO:0006412">
    <property type="term" value="P:translation"/>
    <property type="evidence" value="ECO:0007669"/>
    <property type="project" value="InterPro"/>
</dbReference>
<reference evidence="1" key="1">
    <citation type="submission" date="2022-07" db="EMBL/GenBank/DDBJ databases">
        <title>Evaluation of T. orientalis genome assembly methods using nanopore sequencing and analysis of variation between genomes.</title>
        <authorList>
            <person name="Yam J."/>
            <person name="Micallef M.L."/>
            <person name="Liu M."/>
            <person name="Djordjevic S.P."/>
            <person name="Bogema D.R."/>
            <person name="Jenkins C."/>
        </authorList>
    </citation>
    <scope>NUCLEOTIDE SEQUENCE</scope>
    <source>
        <strain evidence="1">Fish Creek</strain>
    </source>
</reference>
<dbReference type="EMBL" id="CP056068">
    <property type="protein sequence ID" value="UKJ90480.1"/>
    <property type="molecule type" value="Genomic_DNA"/>
</dbReference>
<protein>
    <recommendedName>
        <fullName evidence="3">Ribosomal protein L6</fullName>
    </recommendedName>
</protein>
<dbReference type="GO" id="GO:0005840">
    <property type="term" value="C:ribosome"/>
    <property type="evidence" value="ECO:0007669"/>
    <property type="project" value="InterPro"/>
</dbReference>
<name>A0A976M8H2_THEOR</name>
<gene>
    <name evidence="1" type="ORF">MACJ_001414</name>
</gene>
<dbReference type="InterPro" id="IPR036789">
    <property type="entry name" value="Ribosomal_uL6-like_a/b-dom_sf"/>
</dbReference>
<evidence type="ECO:0000313" key="1">
    <source>
        <dbReference type="EMBL" id="UKJ90480.1"/>
    </source>
</evidence>
<dbReference type="Proteomes" id="UP000244803">
    <property type="component" value="Chromosome 2"/>
</dbReference>
<dbReference type="SUPFAM" id="SSF56053">
    <property type="entry name" value="Ribosomal protein L6"/>
    <property type="match status" value="1"/>
</dbReference>
<evidence type="ECO:0008006" key="3">
    <source>
        <dbReference type="Google" id="ProtNLM"/>
    </source>
</evidence>